<dbReference type="GO" id="GO:0006777">
    <property type="term" value="P:Mo-molybdopterin cofactor biosynthetic process"/>
    <property type="evidence" value="ECO:0007669"/>
    <property type="project" value="InterPro"/>
</dbReference>
<proteinExistence type="inferred from homology"/>
<name>A0A484HMN9_9BACT</name>
<evidence type="ECO:0000256" key="6">
    <source>
        <dbReference type="ARBA" id="ARBA00029745"/>
    </source>
</evidence>
<dbReference type="EC" id="2.8.1.12" evidence="3"/>
<evidence type="ECO:0000256" key="5">
    <source>
        <dbReference type="ARBA" id="ARBA00026066"/>
    </source>
</evidence>
<evidence type="ECO:0000256" key="2">
    <source>
        <dbReference type="ARBA" id="ARBA00005426"/>
    </source>
</evidence>
<evidence type="ECO:0000313" key="11">
    <source>
        <dbReference type="EMBL" id="VEN74165.1"/>
    </source>
</evidence>
<evidence type="ECO:0000256" key="4">
    <source>
        <dbReference type="ARBA" id="ARBA00013858"/>
    </source>
</evidence>
<dbReference type="Pfam" id="PF02391">
    <property type="entry name" value="MoaE"/>
    <property type="match status" value="1"/>
</dbReference>
<evidence type="ECO:0000256" key="7">
    <source>
        <dbReference type="ARBA" id="ARBA00030407"/>
    </source>
</evidence>
<dbReference type="EMBL" id="CAACVI010000023">
    <property type="protein sequence ID" value="VEN74165.1"/>
    <property type="molecule type" value="Genomic_DNA"/>
</dbReference>
<evidence type="ECO:0000256" key="8">
    <source>
        <dbReference type="ARBA" id="ARBA00030781"/>
    </source>
</evidence>
<protein>
    <recommendedName>
        <fullName evidence="4">Molybdopterin synthase catalytic subunit</fullName>
        <ecNumber evidence="3">2.8.1.12</ecNumber>
    </recommendedName>
    <alternativeName>
        <fullName evidence="8">MPT synthase subunit 2</fullName>
    </alternativeName>
    <alternativeName>
        <fullName evidence="6">Molybdenum cofactor biosynthesis protein E</fullName>
    </alternativeName>
    <alternativeName>
        <fullName evidence="7">Molybdopterin-converting factor large subunit</fullName>
    </alternativeName>
    <alternativeName>
        <fullName evidence="9">Molybdopterin-converting factor subunit 2</fullName>
    </alternativeName>
</protein>
<evidence type="ECO:0000256" key="1">
    <source>
        <dbReference type="ARBA" id="ARBA00005046"/>
    </source>
</evidence>
<dbReference type="InterPro" id="IPR003448">
    <property type="entry name" value="Mopterin_biosynth_MoaE"/>
</dbReference>
<comment type="pathway">
    <text evidence="1">Cofactor biosynthesis; molybdopterin biosynthesis.</text>
</comment>
<dbReference type="SUPFAM" id="SSF54690">
    <property type="entry name" value="Molybdopterin synthase subunit MoaE"/>
    <property type="match status" value="1"/>
</dbReference>
<accession>A0A484HMN9</accession>
<sequence>MRTMSELMEAVRRGPDFHKAGMALFHNGVVRETSRDGRRVSGLEVTADHERLGEIVARHQKRPGIVDVRVEINENKKLAVGDDVMFIAVAGDIREHVIPVLTDVLNEVKATVTKKTEFFV</sequence>
<comment type="similarity">
    <text evidence="2">Belongs to the MoaE family.</text>
</comment>
<dbReference type="InterPro" id="IPR036563">
    <property type="entry name" value="MoaE_sf"/>
</dbReference>
<dbReference type="GO" id="GO:0030366">
    <property type="term" value="F:molybdopterin synthase activity"/>
    <property type="evidence" value="ECO:0007669"/>
    <property type="project" value="UniProtKB-EC"/>
</dbReference>
<gene>
    <name evidence="11" type="ORF">EPICR_30098</name>
</gene>
<comment type="catalytic activity">
    <reaction evidence="10">
        <text>2 [molybdopterin-synthase sulfur-carrier protein]-C-terminal-Gly-aminoethanethioate + cyclic pyranopterin phosphate + H2O = molybdopterin + 2 [molybdopterin-synthase sulfur-carrier protein]-C-terminal Gly-Gly + 2 H(+)</text>
        <dbReference type="Rhea" id="RHEA:26333"/>
        <dbReference type="Rhea" id="RHEA-COMP:12202"/>
        <dbReference type="Rhea" id="RHEA-COMP:19907"/>
        <dbReference type="ChEBI" id="CHEBI:15377"/>
        <dbReference type="ChEBI" id="CHEBI:15378"/>
        <dbReference type="ChEBI" id="CHEBI:58698"/>
        <dbReference type="ChEBI" id="CHEBI:59648"/>
        <dbReference type="ChEBI" id="CHEBI:90778"/>
        <dbReference type="ChEBI" id="CHEBI:232372"/>
        <dbReference type="EC" id="2.8.1.12"/>
    </reaction>
</comment>
<dbReference type="Gene3D" id="3.90.1170.40">
    <property type="entry name" value="Molybdopterin biosynthesis MoaE subunit"/>
    <property type="match status" value="1"/>
</dbReference>
<dbReference type="UniPathway" id="UPA00344"/>
<evidence type="ECO:0000256" key="3">
    <source>
        <dbReference type="ARBA" id="ARBA00011950"/>
    </source>
</evidence>
<comment type="subunit">
    <text evidence="5">Heterotetramer of 2 MoaD subunits and 2 MoaE subunits. Also stable as homodimer. The enzyme changes between these two forms during catalysis.</text>
</comment>
<organism evidence="11">
    <name type="scientific">uncultured Desulfobacteraceae bacterium</name>
    <dbReference type="NCBI Taxonomy" id="218296"/>
    <lineage>
        <taxon>Bacteria</taxon>
        <taxon>Pseudomonadati</taxon>
        <taxon>Thermodesulfobacteriota</taxon>
        <taxon>Desulfobacteria</taxon>
        <taxon>Desulfobacterales</taxon>
        <taxon>Desulfobacteraceae</taxon>
        <taxon>environmental samples</taxon>
    </lineage>
</organism>
<reference evidence="11" key="1">
    <citation type="submission" date="2019-01" db="EMBL/GenBank/DDBJ databases">
        <authorList>
            <consortium name="Genoscope - CEA"/>
            <person name="William W."/>
        </authorList>
    </citation>
    <scope>NUCLEOTIDE SEQUENCE</scope>
    <source>
        <strain evidence="11">CR-1</strain>
    </source>
</reference>
<evidence type="ECO:0000256" key="10">
    <source>
        <dbReference type="ARBA" id="ARBA00049878"/>
    </source>
</evidence>
<evidence type="ECO:0000256" key="9">
    <source>
        <dbReference type="ARBA" id="ARBA00032474"/>
    </source>
</evidence>
<dbReference type="AlphaFoldDB" id="A0A484HMN9"/>